<feature type="transmembrane region" description="Helical" evidence="1">
    <location>
        <begin position="38"/>
        <end position="57"/>
    </location>
</feature>
<keyword evidence="1" id="KW-0472">Membrane</keyword>
<evidence type="ECO:0000313" key="3">
    <source>
        <dbReference type="Proteomes" id="UP000502681"/>
    </source>
</evidence>
<evidence type="ECO:0000256" key="1">
    <source>
        <dbReference type="SAM" id="Phobius"/>
    </source>
</evidence>
<dbReference type="Proteomes" id="UP000502681">
    <property type="component" value="Chromosome"/>
</dbReference>
<dbReference type="EMBL" id="CP038498">
    <property type="protein sequence ID" value="QJA19291.1"/>
    <property type="molecule type" value="Genomic_DNA"/>
</dbReference>
<evidence type="ECO:0000313" key="2">
    <source>
        <dbReference type="EMBL" id="QJA19291.1"/>
    </source>
</evidence>
<keyword evidence="1" id="KW-0812">Transmembrane</keyword>
<organism evidence="2 3">
    <name type="scientific">Pectobacterium punjabense</name>
    <dbReference type="NCBI Taxonomy" id="2108399"/>
    <lineage>
        <taxon>Bacteria</taxon>
        <taxon>Pseudomonadati</taxon>
        <taxon>Pseudomonadota</taxon>
        <taxon>Gammaproteobacteria</taxon>
        <taxon>Enterobacterales</taxon>
        <taxon>Pectobacteriaceae</taxon>
        <taxon>Pectobacterium</taxon>
    </lineage>
</organism>
<gene>
    <name evidence="2" type="ORF">E2566_04785</name>
</gene>
<protein>
    <submittedName>
        <fullName evidence="2">Uncharacterized protein</fullName>
    </submittedName>
</protein>
<dbReference type="GeneID" id="90762252"/>
<accession>A0ABX6KYZ7</accession>
<dbReference type="RefSeq" id="WP_107168154.1">
    <property type="nucleotide sequence ID" value="NZ_CP038498.1"/>
</dbReference>
<reference evidence="2 3" key="1">
    <citation type="submission" date="2019-04" db="EMBL/GenBank/DDBJ databases">
        <title>Whole Genome Sequencing of Pectobacterium punjabense SS95.</title>
        <authorList>
            <person name="Sarfraz S."/>
            <person name="Oulghazi S."/>
            <person name="Roques C."/>
            <person name="Vandecasteele C."/>
            <person name="Faure D."/>
        </authorList>
    </citation>
    <scope>NUCLEOTIDE SEQUENCE [LARGE SCALE GENOMIC DNA]</scope>
    <source>
        <strain evidence="2 3">SS95</strain>
    </source>
</reference>
<name>A0ABX6KYZ7_9GAMM</name>
<sequence>MKINYKYTYRYSFRNVISFLIELFMFLFKVVIYWPSFIIGMSIVLFFLFGAVDGVIFRNGAEYHVFNILSDIAQAYQSAPPGEVMVEVCSYPHFGIDFPGGSASENVCVLTGETRTLSNIAVQVIRFANSVYFVLVGLSGCGEAFIRYGRIVCDQGAYRASRNYAQDAGRMADE</sequence>
<keyword evidence="3" id="KW-1185">Reference proteome</keyword>
<proteinExistence type="predicted"/>
<feature type="transmembrane region" description="Helical" evidence="1">
    <location>
        <begin position="12"/>
        <end position="32"/>
    </location>
</feature>
<keyword evidence="1" id="KW-1133">Transmembrane helix</keyword>